<evidence type="ECO:0000256" key="7">
    <source>
        <dbReference type="ARBA" id="ARBA00022723"/>
    </source>
</evidence>
<keyword evidence="17" id="KW-1185">Reference proteome</keyword>
<dbReference type="GO" id="GO:0051539">
    <property type="term" value="F:4 iron, 4 sulfur cluster binding"/>
    <property type="evidence" value="ECO:0007669"/>
    <property type="project" value="UniProtKB-UniRule"/>
</dbReference>
<dbReference type="Pfam" id="PF00730">
    <property type="entry name" value="HhH-GPD"/>
    <property type="match status" value="1"/>
</dbReference>
<dbReference type="InterPro" id="IPR003651">
    <property type="entry name" value="Endonuclease3_FeS-loop_motif"/>
</dbReference>
<evidence type="ECO:0000256" key="13">
    <source>
        <dbReference type="ARBA" id="ARBA00023295"/>
    </source>
</evidence>
<dbReference type="SMART" id="SM00478">
    <property type="entry name" value="ENDO3c"/>
    <property type="match status" value="1"/>
</dbReference>
<evidence type="ECO:0000256" key="9">
    <source>
        <dbReference type="ARBA" id="ARBA00022801"/>
    </source>
</evidence>
<protein>
    <recommendedName>
        <fullName evidence="5 14">Adenine DNA glycosylase</fullName>
        <ecNumber evidence="4 14">3.2.2.31</ecNumber>
    </recommendedName>
</protein>
<dbReference type="GO" id="GO:0006284">
    <property type="term" value="P:base-excision repair"/>
    <property type="evidence" value="ECO:0007669"/>
    <property type="project" value="UniProtKB-UniRule"/>
</dbReference>
<dbReference type="InterPro" id="IPR004036">
    <property type="entry name" value="Endonuclease-III-like_CS2"/>
</dbReference>
<dbReference type="RefSeq" id="WP_148897125.1">
    <property type="nucleotide sequence ID" value="NZ_VNIB01000019.1"/>
</dbReference>
<dbReference type="Pfam" id="PF14815">
    <property type="entry name" value="NUDIX_4"/>
    <property type="match status" value="1"/>
</dbReference>
<keyword evidence="13 14" id="KW-0326">Glycosidase</keyword>
<keyword evidence="8 14" id="KW-0227">DNA damage</keyword>
<dbReference type="InterPro" id="IPR000445">
    <property type="entry name" value="HhH_motif"/>
</dbReference>
<evidence type="ECO:0000256" key="3">
    <source>
        <dbReference type="ARBA" id="ARBA00008343"/>
    </source>
</evidence>
<feature type="domain" description="Nudix hydrolase" evidence="15">
    <location>
        <begin position="234"/>
        <end position="355"/>
    </location>
</feature>
<comment type="catalytic activity">
    <reaction evidence="1 14">
        <text>Hydrolyzes free adenine bases from 7,8-dihydro-8-oxoguanine:adenine mismatched double-stranded DNA, leaving an apurinic site.</text>
        <dbReference type="EC" id="3.2.2.31"/>
    </reaction>
</comment>
<dbReference type="Gene3D" id="1.10.340.30">
    <property type="entry name" value="Hypothetical protein, domain 2"/>
    <property type="match status" value="1"/>
</dbReference>
<dbReference type="InterPro" id="IPR044298">
    <property type="entry name" value="MIG/MutY"/>
</dbReference>
<dbReference type="InterPro" id="IPR005760">
    <property type="entry name" value="A/G_AdeGlyc_MutY"/>
</dbReference>
<dbReference type="PANTHER" id="PTHR42944">
    <property type="entry name" value="ADENINE DNA GLYCOSYLASE"/>
    <property type="match status" value="1"/>
</dbReference>
<dbReference type="InterPro" id="IPR023170">
    <property type="entry name" value="HhH_base_excis_C"/>
</dbReference>
<evidence type="ECO:0000256" key="10">
    <source>
        <dbReference type="ARBA" id="ARBA00023004"/>
    </source>
</evidence>
<evidence type="ECO:0000256" key="1">
    <source>
        <dbReference type="ARBA" id="ARBA00000843"/>
    </source>
</evidence>
<dbReference type="InterPro" id="IPR000086">
    <property type="entry name" value="NUDIX_hydrolase_dom"/>
</dbReference>
<evidence type="ECO:0000256" key="5">
    <source>
        <dbReference type="ARBA" id="ARBA00022023"/>
    </source>
</evidence>
<organism evidence="16 17">
    <name type="scientific">Geothermobacter ehrlichii</name>
    <dbReference type="NCBI Taxonomy" id="213224"/>
    <lineage>
        <taxon>Bacteria</taxon>
        <taxon>Pseudomonadati</taxon>
        <taxon>Thermodesulfobacteriota</taxon>
        <taxon>Desulfuromonadia</taxon>
        <taxon>Desulfuromonadales</taxon>
        <taxon>Geothermobacteraceae</taxon>
        <taxon>Geothermobacter</taxon>
    </lineage>
</organism>
<dbReference type="SUPFAM" id="SSF48150">
    <property type="entry name" value="DNA-glycosylase"/>
    <property type="match status" value="1"/>
</dbReference>
<keyword evidence="12" id="KW-0234">DNA repair</keyword>
<proteinExistence type="inferred from homology"/>
<evidence type="ECO:0000313" key="17">
    <source>
        <dbReference type="Proteomes" id="UP000324159"/>
    </source>
</evidence>
<evidence type="ECO:0000313" key="16">
    <source>
        <dbReference type="EMBL" id="TYO95436.1"/>
    </source>
</evidence>
<evidence type="ECO:0000256" key="12">
    <source>
        <dbReference type="ARBA" id="ARBA00023204"/>
    </source>
</evidence>
<dbReference type="GO" id="GO:0046872">
    <property type="term" value="F:metal ion binding"/>
    <property type="evidence" value="ECO:0007669"/>
    <property type="project" value="UniProtKB-UniRule"/>
</dbReference>
<dbReference type="InterPro" id="IPR029119">
    <property type="entry name" value="MutY_C"/>
</dbReference>
<dbReference type="EC" id="3.2.2.31" evidence="4 14"/>
<dbReference type="PROSITE" id="PS51462">
    <property type="entry name" value="NUDIX"/>
    <property type="match status" value="1"/>
</dbReference>
<dbReference type="GO" id="GO:0000701">
    <property type="term" value="F:purine-specific mismatch base pair DNA N-glycosylase activity"/>
    <property type="evidence" value="ECO:0007669"/>
    <property type="project" value="UniProtKB-EC"/>
</dbReference>
<dbReference type="Gene3D" id="3.90.79.10">
    <property type="entry name" value="Nucleoside Triphosphate Pyrophosphohydrolase"/>
    <property type="match status" value="1"/>
</dbReference>
<reference evidence="16 17" key="1">
    <citation type="submission" date="2019-07" db="EMBL/GenBank/DDBJ databases">
        <title>Genomic Encyclopedia of Type Strains, Phase IV (KMG-IV): sequencing the most valuable type-strain genomes for metagenomic binning, comparative biology and taxonomic classification.</title>
        <authorList>
            <person name="Goeker M."/>
        </authorList>
    </citation>
    <scope>NUCLEOTIDE SEQUENCE [LARGE SCALE GENOMIC DNA]</scope>
    <source>
        <strain evidence="16 17">SS015</strain>
    </source>
</reference>
<evidence type="ECO:0000256" key="4">
    <source>
        <dbReference type="ARBA" id="ARBA00012045"/>
    </source>
</evidence>
<dbReference type="Gene3D" id="1.10.1670.10">
    <property type="entry name" value="Helix-hairpin-Helix base-excision DNA repair enzymes (C-terminal)"/>
    <property type="match status" value="1"/>
</dbReference>
<dbReference type="FunFam" id="1.10.340.30:FF:000002">
    <property type="entry name" value="Adenine DNA glycosylase"/>
    <property type="match status" value="1"/>
</dbReference>
<dbReference type="SMART" id="SM00525">
    <property type="entry name" value="FES"/>
    <property type="match status" value="1"/>
</dbReference>
<dbReference type="SUPFAM" id="SSF55811">
    <property type="entry name" value="Nudix"/>
    <property type="match status" value="1"/>
</dbReference>
<dbReference type="InterPro" id="IPR003265">
    <property type="entry name" value="HhH-GPD_domain"/>
</dbReference>
<comment type="cofactor">
    <cofactor evidence="14">
        <name>[4Fe-4S] cluster</name>
        <dbReference type="ChEBI" id="CHEBI:49883"/>
    </cofactor>
    <text evidence="14">Binds 1 [4Fe-4S] cluster.</text>
</comment>
<keyword evidence="9" id="KW-0378">Hydrolase</keyword>
<dbReference type="GO" id="GO:0035485">
    <property type="term" value="F:adenine/guanine mispair binding"/>
    <property type="evidence" value="ECO:0007669"/>
    <property type="project" value="TreeGrafter"/>
</dbReference>
<evidence type="ECO:0000256" key="8">
    <source>
        <dbReference type="ARBA" id="ARBA00022763"/>
    </source>
</evidence>
<dbReference type="InterPro" id="IPR015797">
    <property type="entry name" value="NUDIX_hydrolase-like_dom_sf"/>
</dbReference>
<keyword evidence="7" id="KW-0479">Metal-binding</keyword>
<gene>
    <name evidence="16" type="ORF">EDC39_11913</name>
</gene>
<evidence type="ECO:0000259" key="15">
    <source>
        <dbReference type="PROSITE" id="PS51462"/>
    </source>
</evidence>
<accession>A0A5D3WGN3</accession>
<comment type="caution">
    <text evidence="16">The sequence shown here is derived from an EMBL/GenBank/DDBJ whole genome shotgun (WGS) entry which is preliminary data.</text>
</comment>
<dbReference type="GO" id="GO:0034039">
    <property type="term" value="F:8-oxo-7,8-dihydroguanine DNA N-glycosylase activity"/>
    <property type="evidence" value="ECO:0007669"/>
    <property type="project" value="TreeGrafter"/>
</dbReference>
<name>A0A5D3WGN3_9BACT</name>
<dbReference type="PANTHER" id="PTHR42944:SF1">
    <property type="entry name" value="ADENINE DNA GLYCOSYLASE"/>
    <property type="match status" value="1"/>
</dbReference>
<dbReference type="Pfam" id="PF00633">
    <property type="entry name" value="HHH"/>
    <property type="match status" value="1"/>
</dbReference>
<dbReference type="NCBIfam" id="TIGR01084">
    <property type="entry name" value="mutY"/>
    <property type="match status" value="1"/>
</dbReference>
<sequence>MPEPLPFNPAEVADRLLAWYAESGRDLPWRRTCDPYHVWLSEIMLQQTTVAAVIPYYQRFLASFPDIESLAAAPVEAVIELWAGLGYYRRARNLHAAAVRLVEDFGGVFPATMEEVLSLPGIGRSTAGAILSIAFEKSAPILDGNVRRILCRLFALRQPARSSAAEKRLWRWAEVLTPVERPGDYAQAIMDLGAGVCLPRQPACQACPLAGLCQALRLGLERELPVTSRRKPVPLRRQVALALRRDGALLLRRRPLTGMLPGLWEFPNCEPLSGESAEQAARRLLTELGGKGEVAAVGEVRHVYSHFRLRLSLFVAEACPDRRIAEGEASVWAPAASPEYPLHGAHRKALALLKDWTPAGDSGTMASL</sequence>
<keyword evidence="6" id="KW-0004">4Fe-4S</keyword>
<dbReference type="CDD" id="cd03431">
    <property type="entry name" value="NUDIX_DNA_Glycosylase_C-MutY"/>
    <property type="match status" value="1"/>
</dbReference>
<dbReference type="GO" id="GO:0032357">
    <property type="term" value="F:oxidized purine DNA binding"/>
    <property type="evidence" value="ECO:0007669"/>
    <property type="project" value="TreeGrafter"/>
</dbReference>
<dbReference type="Proteomes" id="UP000324159">
    <property type="component" value="Unassembled WGS sequence"/>
</dbReference>
<keyword evidence="11" id="KW-0411">Iron-sulfur</keyword>
<dbReference type="CDD" id="cd00056">
    <property type="entry name" value="ENDO3c"/>
    <property type="match status" value="1"/>
</dbReference>
<dbReference type="OrthoDB" id="9802365at2"/>
<evidence type="ECO:0000256" key="14">
    <source>
        <dbReference type="RuleBase" id="RU365096"/>
    </source>
</evidence>
<dbReference type="GO" id="GO:0006298">
    <property type="term" value="P:mismatch repair"/>
    <property type="evidence" value="ECO:0007669"/>
    <property type="project" value="TreeGrafter"/>
</dbReference>
<dbReference type="PROSITE" id="PS01155">
    <property type="entry name" value="ENDONUCLEASE_III_2"/>
    <property type="match status" value="1"/>
</dbReference>
<keyword evidence="10 14" id="KW-0408">Iron</keyword>
<dbReference type="Pfam" id="PF10576">
    <property type="entry name" value="EndIII_4Fe-2S"/>
    <property type="match status" value="1"/>
</dbReference>
<dbReference type="EMBL" id="VNIB01000019">
    <property type="protein sequence ID" value="TYO95436.1"/>
    <property type="molecule type" value="Genomic_DNA"/>
</dbReference>
<evidence type="ECO:0000256" key="11">
    <source>
        <dbReference type="ARBA" id="ARBA00023014"/>
    </source>
</evidence>
<dbReference type="AlphaFoldDB" id="A0A5D3WGN3"/>
<comment type="function">
    <text evidence="2">Adenine glycosylase active on G-A mispairs. MutY also corrects error-prone DNA synthesis past GO lesions which are due to the oxidatively damaged form of guanine: 7,8-dihydro-8-oxoguanine (8-oxo-dGTP).</text>
</comment>
<dbReference type="InterPro" id="IPR011257">
    <property type="entry name" value="DNA_glycosylase"/>
</dbReference>
<comment type="similarity">
    <text evidence="3 14">Belongs to the Nth/MutY family.</text>
</comment>
<evidence type="ECO:0000256" key="2">
    <source>
        <dbReference type="ARBA" id="ARBA00002933"/>
    </source>
</evidence>
<evidence type="ECO:0000256" key="6">
    <source>
        <dbReference type="ARBA" id="ARBA00022485"/>
    </source>
</evidence>